<sequence length="685" mass="75480">MPVEPGNRLFPWQTKDSTRASSPRAGVEAQAATVTIPDDPVVWYPDNHNLDGIPGSRGIGRSYSSPFPKSALDVVPQVDFEDKYIPLPLQAQDLFDEMLPRELRLRVFSALISLHEEDHEQLKKSGKWSVLVATSSKNRWVGRNRAVRELVKLSRVSKLWRTLVFDGQLWQDVDLRAFPSTFLPSLVQLSGPFIKNLDLLGHKYFSPTALTDMAGGLCVRPAPIVNFTYTQLTAITLQGCTALTTQSLHGLLIRSPFLRSLNVKGLQAVTNATFDVLALCSQLASLNMSRCTNIDGDGVRAFGAAVMARGARLALRELWLCGLHMINDDALATLGKAAPHLEVLDLSYCRSLHNSALEAFVACVEGGEILGETISLTSRQVGRDPWDTRRYTRRVTALRHLSLSSCTMLTDTACSNLAYSVPRLELLELAGIGHTLKDDGLVHLLATTPSIRKLDLEDASDITDAVLEVLTPEPVVEGSTPSKTTTPPQPGHALEHLTMSSATNLTNDAFRALIRGCSNLRVLEADSTSISGTVLKEFVRQVCDRGINNAGLVVVDCRSVGERAIKDVVANSRPRKGWRSWEARKLGYLDGRDGEDLKVGQDECDEKRVVIKSFYSWQTVDAVRHVRERRKKTNKKSQCNSEQLSEPEDGVKLLGRMRWWVSGSRTSSGNSTPGEDSDRDGCVVM</sequence>
<dbReference type="Pfam" id="PF13516">
    <property type="entry name" value="LRR_6"/>
    <property type="match status" value="1"/>
</dbReference>
<dbReference type="PANTHER" id="PTHR13318:SF190">
    <property type="entry name" value="PARTNER OF PAIRED, ISOFORM B"/>
    <property type="match status" value="1"/>
</dbReference>
<dbReference type="InterPro" id="IPR001810">
    <property type="entry name" value="F-box_dom"/>
</dbReference>
<dbReference type="InterPro" id="IPR032675">
    <property type="entry name" value="LRR_dom_sf"/>
</dbReference>
<reference evidence="3" key="1">
    <citation type="submission" date="2019-10" db="EMBL/GenBank/DDBJ databases">
        <authorList>
            <consortium name="DOE Joint Genome Institute"/>
            <person name="Kuo A."/>
            <person name="Miyauchi S."/>
            <person name="Kiss E."/>
            <person name="Drula E."/>
            <person name="Kohler A."/>
            <person name="Sanchez-Garcia M."/>
            <person name="Andreopoulos B."/>
            <person name="Barry K.W."/>
            <person name="Bonito G."/>
            <person name="Buee M."/>
            <person name="Carver A."/>
            <person name="Chen C."/>
            <person name="Cichocki N."/>
            <person name="Clum A."/>
            <person name="Culley D."/>
            <person name="Crous P.W."/>
            <person name="Fauchery L."/>
            <person name="Girlanda M."/>
            <person name="Hayes R."/>
            <person name="Keri Z."/>
            <person name="LaButti K."/>
            <person name="Lipzen A."/>
            <person name="Lombard V."/>
            <person name="Magnuson J."/>
            <person name="Maillard F."/>
            <person name="Morin E."/>
            <person name="Murat C."/>
            <person name="Nolan M."/>
            <person name="Ohm R."/>
            <person name="Pangilinan J."/>
            <person name="Pereira M."/>
            <person name="Perotto S."/>
            <person name="Peter M."/>
            <person name="Riley R."/>
            <person name="Sitrit Y."/>
            <person name="Stielow B."/>
            <person name="Szollosi G."/>
            <person name="Zifcakova L."/>
            <person name="Stursova M."/>
            <person name="Spatafora J.W."/>
            <person name="Tedersoo L."/>
            <person name="Vaario L.-M."/>
            <person name="Yamada A."/>
            <person name="Yan M."/>
            <person name="Wang P."/>
            <person name="Xu J."/>
            <person name="Bruns T."/>
            <person name="Baldrian P."/>
            <person name="Vilgalys R."/>
            <person name="Henrissat B."/>
            <person name="Grigoriev I.V."/>
            <person name="Hibbett D."/>
            <person name="Nagy L.G."/>
            <person name="Martin F.M."/>
        </authorList>
    </citation>
    <scope>NUCLEOTIDE SEQUENCE</scope>
    <source>
        <strain evidence="3">BED1</strain>
    </source>
</reference>
<dbReference type="InterPro" id="IPR036047">
    <property type="entry name" value="F-box-like_dom_sf"/>
</dbReference>
<dbReference type="Gene3D" id="3.80.10.10">
    <property type="entry name" value="Ribonuclease Inhibitor"/>
    <property type="match status" value="3"/>
</dbReference>
<evidence type="ECO:0000313" key="4">
    <source>
        <dbReference type="Proteomes" id="UP001194468"/>
    </source>
</evidence>
<feature type="compositionally biased region" description="Polar residues" evidence="1">
    <location>
        <begin position="663"/>
        <end position="674"/>
    </location>
</feature>
<feature type="region of interest" description="Disordered" evidence="1">
    <location>
        <begin position="628"/>
        <end position="649"/>
    </location>
</feature>
<dbReference type="PANTHER" id="PTHR13318">
    <property type="entry name" value="PARTNER OF PAIRED, ISOFORM B-RELATED"/>
    <property type="match status" value="1"/>
</dbReference>
<dbReference type="InterPro" id="IPR001611">
    <property type="entry name" value="Leu-rich_rpt"/>
</dbReference>
<dbReference type="EMBL" id="WHUW01000033">
    <property type="protein sequence ID" value="KAF8433524.1"/>
    <property type="molecule type" value="Genomic_DNA"/>
</dbReference>
<dbReference type="InterPro" id="IPR006553">
    <property type="entry name" value="Leu-rich_rpt_Cys-con_subtyp"/>
</dbReference>
<name>A0AAD4BKD7_BOLED</name>
<feature type="region of interest" description="Disordered" evidence="1">
    <location>
        <begin position="1"/>
        <end position="26"/>
    </location>
</feature>
<dbReference type="SUPFAM" id="SSF81383">
    <property type="entry name" value="F-box domain"/>
    <property type="match status" value="1"/>
</dbReference>
<dbReference type="Proteomes" id="UP001194468">
    <property type="component" value="Unassembled WGS sequence"/>
</dbReference>
<keyword evidence="4" id="KW-1185">Reference proteome</keyword>
<feature type="region of interest" description="Disordered" evidence="1">
    <location>
        <begin position="662"/>
        <end position="685"/>
    </location>
</feature>
<dbReference type="AlphaFoldDB" id="A0AAD4BKD7"/>
<reference evidence="3" key="2">
    <citation type="journal article" date="2020" name="Nat. Commun.">
        <title>Large-scale genome sequencing of mycorrhizal fungi provides insights into the early evolution of symbiotic traits.</title>
        <authorList>
            <person name="Miyauchi S."/>
            <person name="Kiss E."/>
            <person name="Kuo A."/>
            <person name="Drula E."/>
            <person name="Kohler A."/>
            <person name="Sanchez-Garcia M."/>
            <person name="Morin E."/>
            <person name="Andreopoulos B."/>
            <person name="Barry K.W."/>
            <person name="Bonito G."/>
            <person name="Buee M."/>
            <person name="Carver A."/>
            <person name="Chen C."/>
            <person name="Cichocki N."/>
            <person name="Clum A."/>
            <person name="Culley D."/>
            <person name="Crous P.W."/>
            <person name="Fauchery L."/>
            <person name="Girlanda M."/>
            <person name="Hayes R.D."/>
            <person name="Keri Z."/>
            <person name="LaButti K."/>
            <person name="Lipzen A."/>
            <person name="Lombard V."/>
            <person name="Magnuson J."/>
            <person name="Maillard F."/>
            <person name="Murat C."/>
            <person name="Nolan M."/>
            <person name="Ohm R.A."/>
            <person name="Pangilinan J."/>
            <person name="Pereira M.F."/>
            <person name="Perotto S."/>
            <person name="Peter M."/>
            <person name="Pfister S."/>
            <person name="Riley R."/>
            <person name="Sitrit Y."/>
            <person name="Stielow J.B."/>
            <person name="Szollosi G."/>
            <person name="Zifcakova L."/>
            <person name="Stursova M."/>
            <person name="Spatafora J.W."/>
            <person name="Tedersoo L."/>
            <person name="Vaario L.M."/>
            <person name="Yamada A."/>
            <person name="Yan M."/>
            <person name="Wang P."/>
            <person name="Xu J."/>
            <person name="Bruns T."/>
            <person name="Baldrian P."/>
            <person name="Vilgalys R."/>
            <person name="Dunand C."/>
            <person name="Henrissat B."/>
            <person name="Grigoriev I.V."/>
            <person name="Hibbett D."/>
            <person name="Nagy L.G."/>
            <person name="Martin F.M."/>
        </authorList>
    </citation>
    <scope>NUCLEOTIDE SEQUENCE</scope>
    <source>
        <strain evidence="3">BED1</strain>
    </source>
</reference>
<dbReference type="Pfam" id="PF12937">
    <property type="entry name" value="F-box-like"/>
    <property type="match status" value="1"/>
</dbReference>
<accession>A0AAD4BKD7</accession>
<dbReference type="GO" id="GO:0031146">
    <property type="term" value="P:SCF-dependent proteasomal ubiquitin-dependent protein catabolic process"/>
    <property type="evidence" value="ECO:0007669"/>
    <property type="project" value="TreeGrafter"/>
</dbReference>
<gene>
    <name evidence="3" type="ORF">L210DRAFT_3411656</name>
</gene>
<dbReference type="GO" id="GO:0019005">
    <property type="term" value="C:SCF ubiquitin ligase complex"/>
    <property type="evidence" value="ECO:0007669"/>
    <property type="project" value="TreeGrafter"/>
</dbReference>
<dbReference type="SMART" id="SM00367">
    <property type="entry name" value="LRR_CC"/>
    <property type="match status" value="7"/>
</dbReference>
<comment type="caution">
    <text evidence="3">The sequence shown here is derived from an EMBL/GenBank/DDBJ whole genome shotgun (WGS) entry which is preliminary data.</text>
</comment>
<dbReference type="SUPFAM" id="SSF52047">
    <property type="entry name" value="RNI-like"/>
    <property type="match status" value="1"/>
</dbReference>
<evidence type="ECO:0000259" key="2">
    <source>
        <dbReference type="Pfam" id="PF12937"/>
    </source>
</evidence>
<organism evidence="3 4">
    <name type="scientific">Boletus edulis BED1</name>
    <dbReference type="NCBI Taxonomy" id="1328754"/>
    <lineage>
        <taxon>Eukaryota</taxon>
        <taxon>Fungi</taxon>
        <taxon>Dikarya</taxon>
        <taxon>Basidiomycota</taxon>
        <taxon>Agaricomycotina</taxon>
        <taxon>Agaricomycetes</taxon>
        <taxon>Agaricomycetidae</taxon>
        <taxon>Boletales</taxon>
        <taxon>Boletineae</taxon>
        <taxon>Boletaceae</taxon>
        <taxon>Boletoideae</taxon>
        <taxon>Boletus</taxon>
    </lineage>
</organism>
<protein>
    <recommendedName>
        <fullName evidence="2">F-box domain-containing protein</fullName>
    </recommendedName>
</protein>
<proteinExistence type="predicted"/>
<evidence type="ECO:0000256" key="1">
    <source>
        <dbReference type="SAM" id="MobiDB-lite"/>
    </source>
</evidence>
<evidence type="ECO:0000313" key="3">
    <source>
        <dbReference type="EMBL" id="KAF8433524.1"/>
    </source>
</evidence>
<feature type="domain" description="F-box" evidence="2">
    <location>
        <begin position="99"/>
        <end position="176"/>
    </location>
</feature>